<gene>
    <name evidence="1" type="ORF">F4820DRAFT_448877</name>
</gene>
<reference evidence="1 2" key="1">
    <citation type="journal article" date="2022" name="New Phytol.">
        <title>Ecological generalism drives hyperdiversity of secondary metabolite gene clusters in xylarialean endophytes.</title>
        <authorList>
            <person name="Franco M.E.E."/>
            <person name="Wisecaver J.H."/>
            <person name="Arnold A.E."/>
            <person name="Ju Y.M."/>
            <person name="Slot J.C."/>
            <person name="Ahrendt S."/>
            <person name="Moore L.P."/>
            <person name="Eastman K.E."/>
            <person name="Scott K."/>
            <person name="Konkel Z."/>
            <person name="Mondo S.J."/>
            <person name="Kuo A."/>
            <person name="Hayes R.D."/>
            <person name="Haridas S."/>
            <person name="Andreopoulos B."/>
            <person name="Riley R."/>
            <person name="LaButti K."/>
            <person name="Pangilinan J."/>
            <person name="Lipzen A."/>
            <person name="Amirebrahimi M."/>
            <person name="Yan J."/>
            <person name="Adam C."/>
            <person name="Keymanesh K."/>
            <person name="Ng V."/>
            <person name="Louie K."/>
            <person name="Northen T."/>
            <person name="Drula E."/>
            <person name="Henrissat B."/>
            <person name="Hsieh H.M."/>
            <person name="Youens-Clark K."/>
            <person name="Lutzoni F."/>
            <person name="Miadlikowska J."/>
            <person name="Eastwood D.C."/>
            <person name="Hamelin R.C."/>
            <person name="Grigoriev I.V."/>
            <person name="U'Ren J.M."/>
        </authorList>
    </citation>
    <scope>NUCLEOTIDE SEQUENCE [LARGE SCALE GENOMIC DNA]</scope>
    <source>
        <strain evidence="1 2">CBS 119005</strain>
    </source>
</reference>
<evidence type="ECO:0000313" key="1">
    <source>
        <dbReference type="EMBL" id="KAI4864568.1"/>
    </source>
</evidence>
<dbReference type="EMBL" id="MU393484">
    <property type="protein sequence ID" value="KAI4864568.1"/>
    <property type="molecule type" value="Genomic_DNA"/>
</dbReference>
<keyword evidence="2" id="KW-1185">Reference proteome</keyword>
<proteinExistence type="predicted"/>
<evidence type="ECO:0000313" key="2">
    <source>
        <dbReference type="Proteomes" id="UP001497700"/>
    </source>
</evidence>
<sequence length="354" mass="39674">MAPDQAQEAKATKEKEVPKKEDAKEQGVEELDVGEILAQADKYKVGMKEHSEQIDQHVKIVEKLERLHGSLEQTVLSPCASVVNCLQNCLDEMKRLADTLRDVRLDAGALVYEAAVAADDSTCPPFPLRVSLPPKDLAHLTKEVISSISDPHSDSHSDPNSDPHSDELYFGSFDDTEEYDPFDGFTGWVKPSPVDYLMLRLKDQPGLLDSPFPPEMTLCSDPDEVKRMISETVTRLGAPMPGDPAYAGASKEWKERAEAADQGQQTKPEIFEQRMKALIAAEKHQKEYREFTHWEEEARAAAAKERQAKSARFTAWKSSELADWIDELNAMTEEDPDGVRERALAYLKFMENGP</sequence>
<comment type="caution">
    <text evidence="1">The sequence shown here is derived from an EMBL/GenBank/DDBJ whole genome shotgun (WGS) entry which is preliminary data.</text>
</comment>
<organism evidence="1 2">
    <name type="scientific">Hypoxylon rubiginosum</name>
    <dbReference type="NCBI Taxonomy" id="110542"/>
    <lineage>
        <taxon>Eukaryota</taxon>
        <taxon>Fungi</taxon>
        <taxon>Dikarya</taxon>
        <taxon>Ascomycota</taxon>
        <taxon>Pezizomycotina</taxon>
        <taxon>Sordariomycetes</taxon>
        <taxon>Xylariomycetidae</taxon>
        <taxon>Xylariales</taxon>
        <taxon>Hypoxylaceae</taxon>
        <taxon>Hypoxylon</taxon>
    </lineage>
</organism>
<protein>
    <submittedName>
        <fullName evidence="1">Uncharacterized protein</fullName>
    </submittedName>
</protein>
<name>A0ACB9Z027_9PEZI</name>
<dbReference type="Proteomes" id="UP001497700">
    <property type="component" value="Unassembled WGS sequence"/>
</dbReference>
<accession>A0ACB9Z027</accession>